<evidence type="ECO:0000313" key="2">
    <source>
        <dbReference type="EMBL" id="PSU34938.1"/>
    </source>
</evidence>
<evidence type="ECO:0000259" key="1">
    <source>
        <dbReference type="Pfam" id="PF07700"/>
    </source>
</evidence>
<evidence type="ECO:0000313" key="3">
    <source>
        <dbReference type="Proteomes" id="UP000241222"/>
    </source>
</evidence>
<dbReference type="PANTHER" id="PTHR45655:SF13">
    <property type="entry name" value="SOLUBLE GUANYLATE CYCLASE GCY-32-RELATED"/>
    <property type="match status" value="1"/>
</dbReference>
<dbReference type="InterPro" id="IPR024096">
    <property type="entry name" value="NO_sig/Golgi_transp_ligand-bd"/>
</dbReference>
<organism evidence="2 3">
    <name type="scientific">Photobacterium lutimaris</name>
    <dbReference type="NCBI Taxonomy" id="388278"/>
    <lineage>
        <taxon>Bacteria</taxon>
        <taxon>Pseudomonadati</taxon>
        <taxon>Pseudomonadota</taxon>
        <taxon>Gammaproteobacteria</taxon>
        <taxon>Vibrionales</taxon>
        <taxon>Vibrionaceae</taxon>
        <taxon>Photobacterium</taxon>
    </lineage>
</organism>
<proteinExistence type="predicted"/>
<dbReference type="SUPFAM" id="SSF111126">
    <property type="entry name" value="Ligand-binding domain in the NO signalling and Golgi transport"/>
    <property type="match status" value="1"/>
</dbReference>
<dbReference type="InterPro" id="IPR038158">
    <property type="entry name" value="H-NOX_domain_sf"/>
</dbReference>
<dbReference type="InterPro" id="IPR011644">
    <property type="entry name" value="Heme_NO-bd"/>
</dbReference>
<feature type="domain" description="Heme NO-binding" evidence="1">
    <location>
        <begin position="2"/>
        <end position="161"/>
    </location>
</feature>
<dbReference type="GO" id="GO:0020037">
    <property type="term" value="F:heme binding"/>
    <property type="evidence" value="ECO:0007669"/>
    <property type="project" value="InterPro"/>
</dbReference>
<comment type="caution">
    <text evidence="2">The sequence shown here is derived from an EMBL/GenBank/DDBJ whole genome shotgun (WGS) entry which is preliminary data.</text>
</comment>
<reference evidence="2 3" key="1">
    <citation type="submission" date="2018-03" db="EMBL/GenBank/DDBJ databases">
        <title>Whole genome sequencing of Histamine producing bacteria.</title>
        <authorList>
            <person name="Butler K."/>
        </authorList>
    </citation>
    <scope>NUCLEOTIDE SEQUENCE [LARGE SCALE GENOMIC DNA]</scope>
    <source>
        <strain evidence="2 3">JCM 13586</strain>
    </source>
</reference>
<keyword evidence="3" id="KW-1185">Reference proteome</keyword>
<name>A0A2T3J1I5_9GAMM</name>
<accession>A0A2T3J1I5</accession>
<gene>
    <name evidence="2" type="ORF">C9I99_07670</name>
</gene>
<dbReference type="OrthoDB" id="7266652at2"/>
<dbReference type="PANTHER" id="PTHR45655">
    <property type="entry name" value="GUANYLATE CYCLASE SOLUBLE SUBUNIT BETA-2"/>
    <property type="match status" value="1"/>
</dbReference>
<dbReference type="EMBL" id="PYMH01000002">
    <property type="protein sequence ID" value="PSU34938.1"/>
    <property type="molecule type" value="Genomic_DNA"/>
</dbReference>
<dbReference type="Gene3D" id="3.90.1520.10">
    <property type="entry name" value="H-NOX domain"/>
    <property type="match status" value="1"/>
</dbReference>
<dbReference type="Pfam" id="PF07700">
    <property type="entry name" value="HNOB"/>
    <property type="match status" value="1"/>
</dbReference>
<sequence length="181" mass="20629">MKGIIFTEFLDIVESRFGLDVCQQMLDDAGVDGIYTTVGSYDHRILVKMIVCLSKITDISSEALQEVYGEALFVRLLSTMPMMDNWELPTGTFSFIEQVERHIHIEVKKLYPNANPPQFDFISKTSAQMILDYISARCFSHVCLGLIRGCVHHFNENMDIEMEPVSQDQSHVRFTLTLNVG</sequence>
<dbReference type="RefSeq" id="WP_107348261.1">
    <property type="nucleotide sequence ID" value="NZ_PYMH01000002.1"/>
</dbReference>
<protein>
    <submittedName>
        <fullName evidence="2">Guanylate cyclase</fullName>
    </submittedName>
</protein>
<dbReference type="Proteomes" id="UP000241222">
    <property type="component" value="Unassembled WGS sequence"/>
</dbReference>
<dbReference type="AlphaFoldDB" id="A0A2T3J1I5"/>